<reference evidence="2" key="1">
    <citation type="journal article" date="2023" name="Front. Plant Sci.">
        <title>Chromosomal-level genome assembly of Melastoma candidum provides insights into trichome evolution.</title>
        <authorList>
            <person name="Zhong Y."/>
            <person name="Wu W."/>
            <person name="Sun C."/>
            <person name="Zou P."/>
            <person name="Liu Y."/>
            <person name="Dai S."/>
            <person name="Zhou R."/>
        </authorList>
    </citation>
    <scope>NUCLEOTIDE SEQUENCE [LARGE SCALE GENOMIC DNA]</scope>
</reference>
<keyword evidence="2" id="KW-1185">Reference proteome</keyword>
<dbReference type="EMBL" id="CM042882">
    <property type="protein sequence ID" value="KAI4383255.1"/>
    <property type="molecule type" value="Genomic_DNA"/>
</dbReference>
<gene>
    <name evidence="1" type="ORF">MLD38_009117</name>
</gene>
<comment type="caution">
    <text evidence="1">The sequence shown here is derived from an EMBL/GenBank/DDBJ whole genome shotgun (WGS) entry which is preliminary data.</text>
</comment>
<accession>A0ACB9RX24</accession>
<proteinExistence type="predicted"/>
<evidence type="ECO:0000313" key="2">
    <source>
        <dbReference type="Proteomes" id="UP001057402"/>
    </source>
</evidence>
<name>A0ACB9RX24_9MYRT</name>
<evidence type="ECO:0000313" key="1">
    <source>
        <dbReference type="EMBL" id="KAI4383255.1"/>
    </source>
</evidence>
<sequence length="240" mass="25095">MGLIRSTVGDALLTSLWVAGASTLGPLTLAISSAIGFTPRSPAALLLTTLLATALVLAFSVLGAILGDASFNPATTIALSAAGMKPDATLLSMGVRFPAQAAGGVVGALAILQLMPARYNHMLKGPSLKVDLHTGAIAEGIFTFVLCFALLIIFTRGPRNLIVKVWMLAVTTVGLVMTGSSYTGPSMNPANAFGWAYVNGWHASWDLFYVYWVGPFAGAFLAATTFKGLFPMQKPKEKEA</sequence>
<protein>
    <submittedName>
        <fullName evidence="1">Uncharacterized protein</fullName>
    </submittedName>
</protein>
<dbReference type="Proteomes" id="UP001057402">
    <property type="component" value="Chromosome 3"/>
</dbReference>
<organism evidence="1 2">
    <name type="scientific">Melastoma candidum</name>
    <dbReference type="NCBI Taxonomy" id="119954"/>
    <lineage>
        <taxon>Eukaryota</taxon>
        <taxon>Viridiplantae</taxon>
        <taxon>Streptophyta</taxon>
        <taxon>Embryophyta</taxon>
        <taxon>Tracheophyta</taxon>
        <taxon>Spermatophyta</taxon>
        <taxon>Magnoliopsida</taxon>
        <taxon>eudicotyledons</taxon>
        <taxon>Gunneridae</taxon>
        <taxon>Pentapetalae</taxon>
        <taxon>rosids</taxon>
        <taxon>malvids</taxon>
        <taxon>Myrtales</taxon>
        <taxon>Melastomataceae</taxon>
        <taxon>Melastomatoideae</taxon>
        <taxon>Melastomateae</taxon>
        <taxon>Melastoma</taxon>
    </lineage>
</organism>